<gene>
    <name evidence="2" type="ORF">ENU21_00995</name>
</gene>
<evidence type="ECO:0000259" key="1">
    <source>
        <dbReference type="PROSITE" id="PS50902"/>
    </source>
</evidence>
<comment type="caution">
    <text evidence="2">The sequence shown here is derived from an EMBL/GenBank/DDBJ whole genome shotgun (WGS) entry which is preliminary data.</text>
</comment>
<proteinExistence type="predicted"/>
<dbReference type="PANTHER" id="PTHR43717">
    <property type="entry name" value="ANAEROBIC NITRIC OXIDE REDUCTASE FLAVORUBREDOXIN"/>
    <property type="match status" value="1"/>
</dbReference>
<dbReference type="Gene3D" id="3.40.50.360">
    <property type="match status" value="1"/>
</dbReference>
<dbReference type="PANTHER" id="PTHR43717:SF1">
    <property type="entry name" value="ANAEROBIC NITRIC OXIDE REDUCTASE FLAVORUBREDOXIN"/>
    <property type="match status" value="1"/>
</dbReference>
<dbReference type="InterPro" id="IPR008254">
    <property type="entry name" value="Flavodoxin/NO_synth"/>
</dbReference>
<feature type="domain" description="Flavodoxin-like" evidence="1">
    <location>
        <begin position="286"/>
        <end position="427"/>
    </location>
</feature>
<organism evidence="2">
    <name type="scientific">Thermofilum pendens</name>
    <dbReference type="NCBI Taxonomy" id="2269"/>
    <lineage>
        <taxon>Archaea</taxon>
        <taxon>Thermoproteota</taxon>
        <taxon>Thermoprotei</taxon>
        <taxon>Thermofilales</taxon>
        <taxon>Thermofilaceae</taxon>
        <taxon>Thermofilum</taxon>
    </lineage>
</organism>
<sequence>MPASPAIMSNLFRCSNVKQANIKRLREVSSVEPRTFVEKVTPDLFLLRVDDTRIKFFEGMWEIPEGITYNAYLLATGEGAVLFDGWKREYAELLLSSLESIVDIRSVKFAVVHHAEPDHSGSAPVLAEKAPHAVFLGHPIAGRILKSHYRVERFRPVKDGEALQLGGRTLRFIYAPWLHWPDTIFTFVEEEGVLLSCDVFGGYSTPSLFDDEADLEALARAVRKYAVTVVGHYSEWIAKGLEKLKTAGINPKIIAPAHGPVYRSNPHWAIERWAEISSGAAKRGKTALVYVSMYGNVDRLFHALEERLRGRGLEVAVHAFTDKQRSLASEVLTDVSDAELLILGVPVYEASVHPLMIHLARLIGEKLPSRKQIPILLLSSYGWGPASRKLAEILQSYGFTNLHIIDFEGSAGAELLAKVDSLLSEAHAKLAGGGA</sequence>
<dbReference type="EMBL" id="DTBQ01000029">
    <property type="protein sequence ID" value="HGM46315.1"/>
    <property type="molecule type" value="Genomic_DNA"/>
</dbReference>
<protein>
    <submittedName>
        <fullName evidence="2">FprA family A-type flavoprotein</fullName>
    </submittedName>
</protein>
<dbReference type="SUPFAM" id="SSF52218">
    <property type="entry name" value="Flavoproteins"/>
    <property type="match status" value="1"/>
</dbReference>
<dbReference type="AlphaFoldDB" id="A0A7C4D1J6"/>
<dbReference type="CDD" id="cd07709">
    <property type="entry name" value="flavodiiron_proteins_MBL-fold"/>
    <property type="match status" value="1"/>
</dbReference>
<reference evidence="2" key="1">
    <citation type="journal article" date="2020" name="mSystems">
        <title>Genome- and Community-Level Interaction Insights into Carbon Utilization and Element Cycling Functions of Hydrothermarchaeota in Hydrothermal Sediment.</title>
        <authorList>
            <person name="Zhou Z."/>
            <person name="Liu Y."/>
            <person name="Xu W."/>
            <person name="Pan J."/>
            <person name="Luo Z.H."/>
            <person name="Li M."/>
        </authorList>
    </citation>
    <scope>NUCLEOTIDE SEQUENCE</scope>
    <source>
        <strain evidence="2">SpSt-649</strain>
    </source>
</reference>
<accession>A0A7C4D1J6</accession>
<dbReference type="InterPro" id="IPR045761">
    <property type="entry name" value="ODP_dom"/>
</dbReference>
<dbReference type="SUPFAM" id="SSF56281">
    <property type="entry name" value="Metallo-hydrolase/oxidoreductase"/>
    <property type="match status" value="1"/>
</dbReference>
<dbReference type="Pfam" id="PF19583">
    <property type="entry name" value="ODP"/>
    <property type="match status" value="1"/>
</dbReference>
<dbReference type="GO" id="GO:0010181">
    <property type="term" value="F:FMN binding"/>
    <property type="evidence" value="ECO:0007669"/>
    <property type="project" value="InterPro"/>
</dbReference>
<dbReference type="InterPro" id="IPR029039">
    <property type="entry name" value="Flavoprotein-like_sf"/>
</dbReference>
<dbReference type="Gene3D" id="3.60.15.10">
    <property type="entry name" value="Ribonuclease Z/Hydroxyacylglutathione hydrolase-like"/>
    <property type="match status" value="1"/>
</dbReference>
<evidence type="ECO:0000313" key="2">
    <source>
        <dbReference type="EMBL" id="HGM46315.1"/>
    </source>
</evidence>
<dbReference type="PROSITE" id="PS50902">
    <property type="entry name" value="FLAVODOXIN_LIKE"/>
    <property type="match status" value="1"/>
</dbReference>
<dbReference type="InterPro" id="IPR036866">
    <property type="entry name" value="RibonucZ/Hydroxyglut_hydro"/>
</dbReference>
<dbReference type="SMART" id="SM00849">
    <property type="entry name" value="Lactamase_B"/>
    <property type="match status" value="1"/>
</dbReference>
<dbReference type="InterPro" id="IPR001279">
    <property type="entry name" value="Metallo-B-lactamas"/>
</dbReference>
<name>A0A7C4D1J6_THEPE</name>